<gene>
    <name evidence="4" type="ORF">LCGC14_2344760</name>
</gene>
<protein>
    <recommendedName>
        <fullName evidence="3">DNA methylase N-4/N-6 domain-containing protein</fullName>
    </recommendedName>
</protein>
<proteinExistence type="predicted"/>
<name>A0A0F9ENM3_9ZZZZ</name>
<keyword evidence="1" id="KW-0489">Methyltransferase</keyword>
<keyword evidence="2" id="KW-0808">Transferase</keyword>
<evidence type="ECO:0000259" key="3">
    <source>
        <dbReference type="Pfam" id="PF01555"/>
    </source>
</evidence>
<comment type="caution">
    <text evidence="4">The sequence shown here is derived from an EMBL/GenBank/DDBJ whole genome shotgun (WGS) entry which is preliminary data.</text>
</comment>
<dbReference type="EMBL" id="LAZR01034000">
    <property type="protein sequence ID" value="KKL46515.1"/>
    <property type="molecule type" value="Genomic_DNA"/>
</dbReference>
<dbReference type="SUPFAM" id="SSF53335">
    <property type="entry name" value="S-adenosyl-L-methionine-dependent methyltransferases"/>
    <property type="match status" value="1"/>
</dbReference>
<dbReference type="InterPro" id="IPR002941">
    <property type="entry name" value="DNA_methylase_N4/N6"/>
</dbReference>
<reference evidence="4" key="1">
    <citation type="journal article" date="2015" name="Nature">
        <title>Complex archaea that bridge the gap between prokaryotes and eukaryotes.</title>
        <authorList>
            <person name="Spang A."/>
            <person name="Saw J.H."/>
            <person name="Jorgensen S.L."/>
            <person name="Zaremba-Niedzwiedzka K."/>
            <person name="Martijn J."/>
            <person name="Lind A.E."/>
            <person name="van Eijk R."/>
            <person name="Schleper C."/>
            <person name="Guy L."/>
            <person name="Ettema T.J."/>
        </authorList>
    </citation>
    <scope>NUCLEOTIDE SEQUENCE</scope>
</reference>
<feature type="domain" description="DNA methylase N-4/N-6" evidence="3">
    <location>
        <begin position="3"/>
        <end position="48"/>
    </location>
</feature>
<feature type="non-terminal residue" evidence="4">
    <location>
        <position position="1"/>
    </location>
</feature>
<dbReference type="AlphaFoldDB" id="A0A0F9ENM3"/>
<evidence type="ECO:0000256" key="2">
    <source>
        <dbReference type="ARBA" id="ARBA00022679"/>
    </source>
</evidence>
<sequence length="65" mass="7357">LLVWCVTKTPGNILDPFLGSGTTIIAAEKLNRKCYGLEIDPLYCDVIVKRWEDYTGKKAQLIRSK</sequence>
<dbReference type="PRINTS" id="PR00508">
    <property type="entry name" value="S21N4MTFRASE"/>
</dbReference>
<dbReference type="InterPro" id="IPR001091">
    <property type="entry name" value="RM_Methyltransferase"/>
</dbReference>
<accession>A0A0F9ENM3</accession>
<dbReference type="Gene3D" id="3.40.50.150">
    <property type="entry name" value="Vaccinia Virus protein VP39"/>
    <property type="match status" value="1"/>
</dbReference>
<evidence type="ECO:0000313" key="4">
    <source>
        <dbReference type="EMBL" id="KKL46515.1"/>
    </source>
</evidence>
<dbReference type="GO" id="GO:0003677">
    <property type="term" value="F:DNA binding"/>
    <property type="evidence" value="ECO:0007669"/>
    <property type="project" value="InterPro"/>
</dbReference>
<dbReference type="GO" id="GO:0032259">
    <property type="term" value="P:methylation"/>
    <property type="evidence" value="ECO:0007669"/>
    <property type="project" value="UniProtKB-KW"/>
</dbReference>
<dbReference type="InterPro" id="IPR029063">
    <property type="entry name" value="SAM-dependent_MTases_sf"/>
</dbReference>
<organism evidence="4">
    <name type="scientific">marine sediment metagenome</name>
    <dbReference type="NCBI Taxonomy" id="412755"/>
    <lineage>
        <taxon>unclassified sequences</taxon>
        <taxon>metagenomes</taxon>
        <taxon>ecological metagenomes</taxon>
    </lineage>
</organism>
<dbReference type="GO" id="GO:0008170">
    <property type="term" value="F:N-methyltransferase activity"/>
    <property type="evidence" value="ECO:0007669"/>
    <property type="project" value="InterPro"/>
</dbReference>
<dbReference type="Pfam" id="PF01555">
    <property type="entry name" value="N6_N4_Mtase"/>
    <property type="match status" value="1"/>
</dbReference>
<evidence type="ECO:0000256" key="1">
    <source>
        <dbReference type="ARBA" id="ARBA00022603"/>
    </source>
</evidence>